<dbReference type="Pfam" id="PF09470">
    <property type="entry name" value="Telethonin"/>
    <property type="match status" value="1"/>
</dbReference>
<dbReference type="AlphaFoldDB" id="A0A8B9S1C2"/>
<evidence type="ECO:0008006" key="3">
    <source>
        <dbReference type="Google" id="ProtNLM"/>
    </source>
</evidence>
<evidence type="ECO:0000313" key="2">
    <source>
        <dbReference type="Proteomes" id="UP000694541"/>
    </source>
</evidence>
<dbReference type="PANTHER" id="PTHR15143:SF0">
    <property type="entry name" value="TELETHONIN"/>
    <property type="match status" value="1"/>
</dbReference>
<keyword evidence="2" id="KW-1185">Reference proteome</keyword>
<dbReference type="InterPro" id="IPR023111">
    <property type="entry name" value="Titin-like_dom_sf"/>
</dbReference>
<proteinExistence type="predicted"/>
<dbReference type="PANTHER" id="PTHR15143">
    <property type="entry name" value="TELETHONIN"/>
    <property type="match status" value="1"/>
</dbReference>
<dbReference type="GO" id="GO:0070080">
    <property type="term" value="F:titin Z domain binding"/>
    <property type="evidence" value="ECO:0007669"/>
    <property type="project" value="TreeGrafter"/>
</dbReference>
<sequence>MLVPSTVVRSGGLLSSARLGCRVREEDVGRRETFSAEWLDLELSTRPEDGWCRREVDEQHRETVEHRGEMRVLEQRSPWGLLRFGCLGQPLTQHLLPYARTLPLPLFAPPDLRGAKAGVPRTLSRCRWGRGGNWGGWGGQEADAGGRRGDPDAWVRSAAPKRQRGTVGASGGGLPLAWDPTPQWASWKPAGTGRPRFGGLLAAPSATPFPWQREGGARMGSAETRLGPNGALGGLWRSGGAAARHSVELYKRRSLYGNKMPSLAQWRRFGGTGRGF</sequence>
<name>A0A8B9S1C2_9AVES</name>
<evidence type="ECO:0000313" key="1">
    <source>
        <dbReference type="Ensembl" id="ENSANIP00000026090.1"/>
    </source>
</evidence>
<dbReference type="GO" id="GO:0030018">
    <property type="term" value="C:Z disc"/>
    <property type="evidence" value="ECO:0007669"/>
    <property type="project" value="TreeGrafter"/>
</dbReference>
<dbReference type="InterPro" id="IPR015667">
    <property type="entry name" value="Telethonin"/>
</dbReference>
<dbReference type="GO" id="GO:0055003">
    <property type="term" value="P:cardiac myofibril assembly"/>
    <property type="evidence" value="ECO:0007669"/>
    <property type="project" value="TreeGrafter"/>
</dbReference>
<reference evidence="1" key="2">
    <citation type="submission" date="2025-09" db="UniProtKB">
        <authorList>
            <consortium name="Ensembl"/>
        </authorList>
    </citation>
    <scope>IDENTIFICATION</scope>
</reference>
<dbReference type="GO" id="GO:0008307">
    <property type="term" value="F:structural constituent of muscle"/>
    <property type="evidence" value="ECO:0007669"/>
    <property type="project" value="TreeGrafter"/>
</dbReference>
<dbReference type="GO" id="GO:0035995">
    <property type="term" value="P:detection of muscle stretch"/>
    <property type="evidence" value="ECO:0007669"/>
    <property type="project" value="TreeGrafter"/>
</dbReference>
<dbReference type="GO" id="GO:0030240">
    <property type="term" value="P:skeletal muscle thin filament assembly"/>
    <property type="evidence" value="ECO:0007669"/>
    <property type="project" value="TreeGrafter"/>
</dbReference>
<protein>
    <recommendedName>
        <fullName evidence="3">TELT protein</fullName>
    </recommendedName>
</protein>
<dbReference type="Gene3D" id="2.20.160.10">
    <property type="entry name" value="titin domain like"/>
    <property type="match status" value="1"/>
</dbReference>
<dbReference type="GO" id="GO:0030674">
    <property type="term" value="F:protein-macromolecule adaptor activity"/>
    <property type="evidence" value="ECO:0007669"/>
    <property type="project" value="TreeGrafter"/>
</dbReference>
<accession>A0A8B9S1C2</accession>
<dbReference type="GO" id="GO:0003009">
    <property type="term" value="P:skeletal muscle contraction"/>
    <property type="evidence" value="ECO:0007669"/>
    <property type="project" value="TreeGrafter"/>
</dbReference>
<organism evidence="1 2">
    <name type="scientific">Accipiter nisus</name>
    <name type="common">Eurasian sparrowhawk</name>
    <dbReference type="NCBI Taxonomy" id="211598"/>
    <lineage>
        <taxon>Eukaryota</taxon>
        <taxon>Metazoa</taxon>
        <taxon>Chordata</taxon>
        <taxon>Craniata</taxon>
        <taxon>Vertebrata</taxon>
        <taxon>Euteleostomi</taxon>
        <taxon>Archelosauria</taxon>
        <taxon>Archosauria</taxon>
        <taxon>Dinosauria</taxon>
        <taxon>Saurischia</taxon>
        <taxon>Theropoda</taxon>
        <taxon>Coelurosauria</taxon>
        <taxon>Aves</taxon>
        <taxon>Neognathae</taxon>
        <taxon>Neoaves</taxon>
        <taxon>Telluraves</taxon>
        <taxon>Accipitrimorphae</taxon>
        <taxon>Accipitriformes</taxon>
        <taxon>Accipitridae</taxon>
        <taxon>Accipitrinae</taxon>
        <taxon>Accipiter</taxon>
    </lineage>
</organism>
<dbReference type="GO" id="GO:0031432">
    <property type="term" value="F:titin binding"/>
    <property type="evidence" value="ECO:0007669"/>
    <property type="project" value="TreeGrafter"/>
</dbReference>
<dbReference type="GO" id="GO:0055008">
    <property type="term" value="P:cardiac muscle tissue morphogenesis"/>
    <property type="evidence" value="ECO:0007669"/>
    <property type="project" value="TreeGrafter"/>
</dbReference>
<dbReference type="GO" id="GO:0060048">
    <property type="term" value="P:cardiac muscle contraction"/>
    <property type="evidence" value="ECO:0007669"/>
    <property type="project" value="TreeGrafter"/>
</dbReference>
<dbReference type="Ensembl" id="ENSANIT00000026953.1">
    <property type="protein sequence ID" value="ENSANIP00000026090.1"/>
    <property type="gene ID" value="ENSANIG00000017531.1"/>
</dbReference>
<reference evidence="1" key="1">
    <citation type="submission" date="2025-08" db="UniProtKB">
        <authorList>
            <consortium name="Ensembl"/>
        </authorList>
    </citation>
    <scope>IDENTIFICATION</scope>
</reference>
<dbReference type="GO" id="GO:0048769">
    <property type="term" value="P:sarcomerogenesis"/>
    <property type="evidence" value="ECO:0007669"/>
    <property type="project" value="TreeGrafter"/>
</dbReference>
<dbReference type="Proteomes" id="UP000694541">
    <property type="component" value="Unplaced"/>
</dbReference>
<dbReference type="GO" id="GO:0030241">
    <property type="term" value="P:skeletal muscle myosin thick filament assembly"/>
    <property type="evidence" value="ECO:0007669"/>
    <property type="project" value="TreeGrafter"/>
</dbReference>